<name>A0A7R9Q4N1_9ACAR</name>
<dbReference type="Proteomes" id="UP000759131">
    <property type="component" value="Unassembled WGS sequence"/>
</dbReference>
<keyword evidence="10" id="KW-0472">Membrane</keyword>
<protein>
    <recommendedName>
        <fullName evidence="3">Acetoacetyl-CoA synthetase</fullName>
        <ecNumber evidence="2">6.2.1.16</ecNumber>
    </recommendedName>
</protein>
<evidence type="ECO:0000256" key="9">
    <source>
        <dbReference type="ARBA" id="ARBA00023098"/>
    </source>
</evidence>
<keyword evidence="8" id="KW-0067">ATP-binding</keyword>
<reference evidence="11" key="1">
    <citation type="submission" date="2020-11" db="EMBL/GenBank/DDBJ databases">
        <authorList>
            <person name="Tran Van P."/>
        </authorList>
    </citation>
    <scope>NUCLEOTIDE SEQUENCE</scope>
</reference>
<keyword evidence="10" id="KW-0812">Transmembrane</keyword>
<keyword evidence="4" id="KW-0963">Cytoplasm</keyword>
<dbReference type="EMBL" id="OC864909">
    <property type="protein sequence ID" value="CAD7632034.1"/>
    <property type="molecule type" value="Genomic_DNA"/>
</dbReference>
<gene>
    <name evidence="11" type="ORF">OSB1V03_LOCUS12440</name>
</gene>
<keyword evidence="10" id="KW-1133">Transmembrane helix</keyword>
<dbReference type="GO" id="GO:0030729">
    <property type="term" value="F:acetoacetate-CoA ligase activity"/>
    <property type="evidence" value="ECO:0007669"/>
    <property type="project" value="UniProtKB-EC"/>
</dbReference>
<organism evidence="11">
    <name type="scientific">Medioppia subpectinata</name>
    <dbReference type="NCBI Taxonomy" id="1979941"/>
    <lineage>
        <taxon>Eukaryota</taxon>
        <taxon>Metazoa</taxon>
        <taxon>Ecdysozoa</taxon>
        <taxon>Arthropoda</taxon>
        <taxon>Chelicerata</taxon>
        <taxon>Arachnida</taxon>
        <taxon>Acari</taxon>
        <taxon>Acariformes</taxon>
        <taxon>Sarcoptiformes</taxon>
        <taxon>Oribatida</taxon>
        <taxon>Brachypylina</taxon>
        <taxon>Oppioidea</taxon>
        <taxon>Oppiidae</taxon>
        <taxon>Medioppia</taxon>
    </lineage>
</organism>
<evidence type="ECO:0000256" key="6">
    <source>
        <dbReference type="ARBA" id="ARBA00022741"/>
    </source>
</evidence>
<evidence type="ECO:0000256" key="8">
    <source>
        <dbReference type="ARBA" id="ARBA00022840"/>
    </source>
</evidence>
<dbReference type="AlphaFoldDB" id="A0A7R9Q4N1"/>
<dbReference type="OrthoDB" id="10253869at2759"/>
<proteinExistence type="predicted"/>
<dbReference type="InterPro" id="IPR045851">
    <property type="entry name" value="AMP-bd_C_sf"/>
</dbReference>
<dbReference type="Gene3D" id="3.30.300.30">
    <property type="match status" value="1"/>
</dbReference>
<comment type="subcellular location">
    <subcellularLocation>
        <location evidence="1">Cytoplasm</location>
        <location evidence="1">Cytosol</location>
    </subcellularLocation>
</comment>
<dbReference type="GO" id="GO:0005524">
    <property type="term" value="F:ATP binding"/>
    <property type="evidence" value="ECO:0007669"/>
    <property type="project" value="UniProtKB-KW"/>
</dbReference>
<keyword evidence="9" id="KW-0443">Lipid metabolism</keyword>
<dbReference type="PANTHER" id="PTHR42921">
    <property type="entry name" value="ACETOACETYL-COA SYNTHETASE"/>
    <property type="match status" value="1"/>
</dbReference>
<evidence type="ECO:0000256" key="1">
    <source>
        <dbReference type="ARBA" id="ARBA00004514"/>
    </source>
</evidence>
<evidence type="ECO:0000256" key="2">
    <source>
        <dbReference type="ARBA" id="ARBA00012988"/>
    </source>
</evidence>
<dbReference type="InterPro" id="IPR042099">
    <property type="entry name" value="ANL_N_sf"/>
</dbReference>
<evidence type="ECO:0000256" key="7">
    <source>
        <dbReference type="ARBA" id="ARBA00022832"/>
    </source>
</evidence>
<evidence type="ECO:0000256" key="10">
    <source>
        <dbReference type="SAM" id="Phobius"/>
    </source>
</evidence>
<dbReference type="SUPFAM" id="SSF56801">
    <property type="entry name" value="Acetyl-CoA synthetase-like"/>
    <property type="match status" value="2"/>
</dbReference>
<dbReference type="PANTHER" id="PTHR42921:SF1">
    <property type="entry name" value="ACETOACETYL-COA SYNTHETASE"/>
    <property type="match status" value="1"/>
</dbReference>
<evidence type="ECO:0000256" key="5">
    <source>
        <dbReference type="ARBA" id="ARBA00022598"/>
    </source>
</evidence>
<evidence type="ECO:0000256" key="4">
    <source>
        <dbReference type="ARBA" id="ARBA00022490"/>
    </source>
</evidence>
<keyword evidence="5" id="KW-0436">Ligase</keyword>
<dbReference type="GO" id="GO:0005829">
    <property type="term" value="C:cytosol"/>
    <property type="evidence" value="ECO:0007669"/>
    <property type="project" value="UniProtKB-SubCell"/>
</dbReference>
<keyword evidence="6" id="KW-0547">Nucleotide-binding</keyword>
<keyword evidence="7" id="KW-0276">Fatty acid metabolism</keyword>
<keyword evidence="12" id="KW-1185">Reference proteome</keyword>
<dbReference type="EC" id="6.2.1.16" evidence="2"/>
<evidence type="ECO:0000256" key="3">
    <source>
        <dbReference type="ARBA" id="ARBA00015326"/>
    </source>
</evidence>
<sequence>MKEHILHGNMDSKDIMLFYTTTGWMMWNWMVSALATGAAIVVYDGSPFKPTPTAIWDVIDKIGVTILGTNGSPFKPTPTAIWDVIDKIGVTILGTSPKGLQTIEDMGLKPKESHQLERLHTILSTGAPLSHKSYVYVYECIKKDVLLGSISGGSDIISCFAGQNPTIAVHSEQIQARNLGMAVQCFDSTGKAMYDQKGELVCTKPFPSMPTMFWNDPNGDKYRNAYFSHFKGVWTHGDFCIINGETNGIQMLGRSDGTLNPNGVRFGSSEIYSIIDLIEEVEDSVCVSQYNHANEERVVLFLKMKNSYQFNSEIVSKIKTLIRDRLSPRHVPSLILQVPDIPYTINGKKIEVAVKMIIAGKEVTNKNAIANPESLEYFRNREELRNY</sequence>
<dbReference type="FunFam" id="3.30.300.30:FF:000037">
    <property type="entry name" value="acetoacetyl-CoA synthetase"/>
    <property type="match status" value="1"/>
</dbReference>
<dbReference type="GO" id="GO:0006631">
    <property type="term" value="P:fatty acid metabolic process"/>
    <property type="evidence" value="ECO:0007669"/>
    <property type="project" value="UniProtKB-KW"/>
</dbReference>
<feature type="transmembrane region" description="Helical" evidence="10">
    <location>
        <begin position="21"/>
        <end position="43"/>
    </location>
</feature>
<evidence type="ECO:0000313" key="12">
    <source>
        <dbReference type="Proteomes" id="UP000759131"/>
    </source>
</evidence>
<accession>A0A7R9Q4N1</accession>
<evidence type="ECO:0000313" key="11">
    <source>
        <dbReference type="EMBL" id="CAD7632034.1"/>
    </source>
</evidence>
<dbReference type="Gene3D" id="3.40.50.12780">
    <property type="entry name" value="N-terminal domain of ligase-like"/>
    <property type="match status" value="2"/>
</dbReference>
<dbReference type="EMBL" id="CAJPIZ010010334">
    <property type="protein sequence ID" value="CAG2112464.1"/>
    <property type="molecule type" value="Genomic_DNA"/>
</dbReference>